<dbReference type="InterPro" id="IPR015058">
    <property type="entry name" value="DUF1878"/>
</dbReference>
<reference evidence="2" key="2">
    <citation type="submission" date="2020-08" db="EMBL/GenBank/DDBJ databases">
        <title>The Agave Microbiome: Exploring the role of microbial communities in plant adaptations to desert environments.</title>
        <authorList>
            <person name="Partida-Martinez L.P."/>
        </authorList>
    </citation>
    <scope>NUCLEOTIDE SEQUENCE [LARGE SCALE GENOMIC DNA]</scope>
    <source>
        <strain evidence="2">AT2.8</strain>
    </source>
</reference>
<dbReference type="SUPFAM" id="SSF109915">
    <property type="entry name" value="Hypothetical protein YhaI"/>
    <property type="match status" value="1"/>
</dbReference>
<dbReference type="AlphaFoldDB" id="A0A852TBJ4"/>
<dbReference type="Gene3D" id="1.10.3750.10">
    <property type="entry name" value="YhaI-like"/>
    <property type="match status" value="1"/>
</dbReference>
<dbReference type="Pfam" id="PF08963">
    <property type="entry name" value="DUF1878"/>
    <property type="match status" value="1"/>
</dbReference>
<dbReference type="EMBL" id="JACCBX010000004">
    <property type="protein sequence ID" value="NYE05581.1"/>
    <property type="molecule type" value="Genomic_DNA"/>
</dbReference>
<sequence>MDIYVELQARVNLLEYHQKLLLKLLRDPNLEFYRVVIENGLSEHEVEAFNRLCENLNIKMEEQKAEGFIHFHPLFSEFLYSLPEKLNAKEVVQACLKQHLFEPLFTEFTKCL</sequence>
<gene>
    <name evidence="1" type="ORF">F4694_002334</name>
</gene>
<dbReference type="Proteomes" id="UP000548423">
    <property type="component" value="Unassembled WGS sequence"/>
</dbReference>
<organism evidence="1 2">
    <name type="scientific">Neobacillus niacini</name>
    <dbReference type="NCBI Taxonomy" id="86668"/>
    <lineage>
        <taxon>Bacteria</taxon>
        <taxon>Bacillati</taxon>
        <taxon>Bacillota</taxon>
        <taxon>Bacilli</taxon>
        <taxon>Bacillales</taxon>
        <taxon>Bacillaceae</taxon>
        <taxon>Neobacillus</taxon>
    </lineage>
</organism>
<dbReference type="InterPro" id="IPR035945">
    <property type="entry name" value="YhaI-like_sf"/>
</dbReference>
<comment type="caution">
    <text evidence="1">The sequence shown here is derived from an EMBL/GenBank/DDBJ whole genome shotgun (WGS) entry which is preliminary data.</text>
</comment>
<evidence type="ECO:0000313" key="2">
    <source>
        <dbReference type="Proteomes" id="UP000548423"/>
    </source>
</evidence>
<accession>A0A852TBJ4</accession>
<evidence type="ECO:0000313" key="1">
    <source>
        <dbReference type="EMBL" id="NYE05581.1"/>
    </source>
</evidence>
<proteinExistence type="predicted"/>
<evidence type="ECO:0008006" key="3">
    <source>
        <dbReference type="Google" id="ProtNLM"/>
    </source>
</evidence>
<name>A0A852TBJ4_9BACI</name>
<reference evidence="2" key="1">
    <citation type="submission" date="2020-07" db="EMBL/GenBank/DDBJ databases">
        <authorList>
            <person name="Partida-Martinez L."/>
            <person name="Huntemann M."/>
            <person name="Clum A."/>
            <person name="Wang J."/>
            <person name="Palaniappan K."/>
            <person name="Ritter S."/>
            <person name="Chen I.-M."/>
            <person name="Stamatis D."/>
            <person name="Reddy T."/>
            <person name="O'Malley R."/>
            <person name="Daum C."/>
            <person name="Shapiro N."/>
            <person name="Ivanova N."/>
            <person name="Kyrpides N."/>
            <person name="Woyke T."/>
        </authorList>
    </citation>
    <scope>NUCLEOTIDE SEQUENCE [LARGE SCALE GENOMIC DNA]</scope>
    <source>
        <strain evidence="2">AT2.8</strain>
    </source>
</reference>
<protein>
    <recommendedName>
        <fullName evidence="3">DUF1878 family protein</fullName>
    </recommendedName>
</protein>